<gene>
    <name evidence="2" type="ORF">P7H43_05740</name>
</gene>
<comment type="caution">
    <text evidence="2">The sequence shown here is derived from an EMBL/GenBank/DDBJ whole genome shotgun (WGS) entry which is preliminary data.</text>
</comment>
<keyword evidence="2" id="KW-0436">Ligase</keyword>
<feature type="domain" description="BPL/LPL catalytic" evidence="1">
    <location>
        <begin position="33"/>
        <end position="236"/>
    </location>
</feature>
<accession>A0AAW8U1V9</accession>
<dbReference type="PANTHER" id="PTHR43679:SF2">
    <property type="entry name" value="OCTANOYL-[GCVH]:PROTEIN N-OCTANOYLTRANSFERASE"/>
    <property type="match status" value="1"/>
</dbReference>
<dbReference type="Proteomes" id="UP001256711">
    <property type="component" value="Unassembled WGS sequence"/>
</dbReference>
<dbReference type="CDD" id="cd16443">
    <property type="entry name" value="LplA"/>
    <property type="match status" value="1"/>
</dbReference>
<dbReference type="InterPro" id="IPR045864">
    <property type="entry name" value="aa-tRNA-synth_II/BPL/LPL"/>
</dbReference>
<dbReference type="Gene3D" id="3.30.930.10">
    <property type="entry name" value="Bira Bifunctional Protein, Domain 2"/>
    <property type="match status" value="1"/>
</dbReference>
<name>A0AAW8U1V9_9ENTE</name>
<dbReference type="InterPro" id="IPR050664">
    <property type="entry name" value="Octanoyltrans_LipM/LipL"/>
</dbReference>
<dbReference type="AlphaFoldDB" id="A0AAW8U1V9"/>
<dbReference type="InterPro" id="IPR004143">
    <property type="entry name" value="BPL_LPL_catalytic"/>
</dbReference>
<dbReference type="GO" id="GO:0009249">
    <property type="term" value="P:protein lipoylation"/>
    <property type="evidence" value="ECO:0007669"/>
    <property type="project" value="UniProtKB-ARBA"/>
</dbReference>
<dbReference type="GO" id="GO:0140096">
    <property type="term" value="F:catalytic activity, acting on a protein"/>
    <property type="evidence" value="ECO:0007669"/>
    <property type="project" value="UniProtKB-ARBA"/>
</dbReference>
<organism evidence="2 3">
    <name type="scientific">Enterococcus asini</name>
    <dbReference type="NCBI Taxonomy" id="57732"/>
    <lineage>
        <taxon>Bacteria</taxon>
        <taxon>Bacillati</taxon>
        <taxon>Bacillota</taxon>
        <taxon>Bacilli</taxon>
        <taxon>Lactobacillales</taxon>
        <taxon>Enterococcaceae</taxon>
        <taxon>Enterococcus</taxon>
    </lineage>
</organism>
<sequence length="271" mass="30083">MKSIHILNQQLYQTQEFFTPFALTDVLIEDSGQQEQPYLHFWQLSQGMILGMKDTRLPQLKAALATLPATGYTPVVRNSGGLGVVADAGILNVSLILPLTNQKLSTDEAYEKMYHLIQQAFPEVTITTGEVATSYCPGEFDLSIEGQKIAGIAQRRIKNGVAIMLYLSVNGDQQGRGVLVRNFYQAGLKESFGTQGYPPVDPTSMANLADFLPGMTPEEVIKRLSAVFPKAKHLDSRDWLNQLADTSRYESRLASMAQRNQIIKEQKNDSL</sequence>
<dbReference type="Pfam" id="PF21948">
    <property type="entry name" value="LplA-B_cat"/>
    <property type="match status" value="1"/>
</dbReference>
<evidence type="ECO:0000259" key="1">
    <source>
        <dbReference type="PROSITE" id="PS51733"/>
    </source>
</evidence>
<dbReference type="SUPFAM" id="SSF55681">
    <property type="entry name" value="Class II aaRS and biotin synthetases"/>
    <property type="match status" value="1"/>
</dbReference>
<dbReference type="GO" id="GO:0016740">
    <property type="term" value="F:transferase activity"/>
    <property type="evidence" value="ECO:0007669"/>
    <property type="project" value="UniProtKB-ARBA"/>
</dbReference>
<dbReference type="PANTHER" id="PTHR43679">
    <property type="entry name" value="OCTANOYLTRANSFERASE LIPM-RELATED"/>
    <property type="match status" value="1"/>
</dbReference>
<evidence type="ECO:0000313" key="2">
    <source>
        <dbReference type="EMBL" id="MDT2809978.1"/>
    </source>
</evidence>
<dbReference type="EMBL" id="JARQBJ010000002">
    <property type="protein sequence ID" value="MDT2809978.1"/>
    <property type="molecule type" value="Genomic_DNA"/>
</dbReference>
<protein>
    <submittedName>
        <fullName evidence="2">Lipoate--protein ligase family protein</fullName>
    </submittedName>
</protein>
<proteinExistence type="predicted"/>
<evidence type="ECO:0000313" key="3">
    <source>
        <dbReference type="Proteomes" id="UP001256711"/>
    </source>
</evidence>
<reference evidence="2" key="1">
    <citation type="submission" date="2023-03" db="EMBL/GenBank/DDBJ databases">
        <authorList>
            <person name="Shen W."/>
            <person name="Cai J."/>
        </authorList>
    </citation>
    <scope>NUCLEOTIDE SEQUENCE</scope>
    <source>
        <strain evidence="2">B226-2</strain>
    </source>
</reference>
<dbReference type="GO" id="GO:0016874">
    <property type="term" value="F:ligase activity"/>
    <property type="evidence" value="ECO:0007669"/>
    <property type="project" value="UniProtKB-KW"/>
</dbReference>
<dbReference type="PROSITE" id="PS51733">
    <property type="entry name" value="BPL_LPL_CATALYTIC"/>
    <property type="match status" value="1"/>
</dbReference>
<dbReference type="RefSeq" id="WP_311835235.1">
    <property type="nucleotide sequence ID" value="NZ_JARQBJ010000002.1"/>
</dbReference>